<evidence type="ECO:0000313" key="5">
    <source>
        <dbReference type="Proteomes" id="UP001652542"/>
    </source>
</evidence>
<feature type="transmembrane region" description="Helical" evidence="3">
    <location>
        <begin position="109"/>
        <end position="135"/>
    </location>
</feature>
<feature type="transmembrane region" description="Helical" evidence="3">
    <location>
        <begin position="176"/>
        <end position="195"/>
    </location>
</feature>
<keyword evidence="1 2" id="KW-0808">Transferase</keyword>
<evidence type="ECO:0000256" key="2">
    <source>
        <dbReference type="RuleBase" id="RU003750"/>
    </source>
</evidence>
<dbReference type="InterPro" id="IPR043130">
    <property type="entry name" value="CDP-OH_PTrfase_TM_dom"/>
</dbReference>
<gene>
    <name evidence="4" type="ORF">OEW28_03720</name>
</gene>
<protein>
    <submittedName>
        <fullName evidence="4">CDP-alcohol phosphatidyltransferase family protein</fullName>
    </submittedName>
</protein>
<comment type="caution">
    <text evidence="4">The sequence shown here is derived from an EMBL/GenBank/DDBJ whole genome shotgun (WGS) entry which is preliminary data.</text>
</comment>
<feature type="transmembrane region" description="Helical" evidence="3">
    <location>
        <begin position="38"/>
        <end position="60"/>
    </location>
</feature>
<sequence length="213" mass="22561">MIDRYLLPAQRALLVPVAKVLVARGVSADQVTLAGFVLGVLCLPALWLGWYGLALALILANRIADGLDGAIARQAGPTDRGAFLDIALDFIFYALVPLGFALADPDRNALAAAVLIAAFIGTGSSFLAFATIAAKRGMRAQDYPAKGIYYLGGLTEGGETIAFFVAICVWPQTFPWLAGLFAAACAITTLTRWYMGWVAFAPAAAPYQRASQE</sequence>
<feature type="transmembrane region" description="Helical" evidence="3">
    <location>
        <begin position="81"/>
        <end position="103"/>
    </location>
</feature>
<dbReference type="Pfam" id="PF01066">
    <property type="entry name" value="CDP-OH_P_transf"/>
    <property type="match status" value="1"/>
</dbReference>
<keyword evidence="3" id="KW-0472">Membrane</keyword>
<dbReference type="Proteomes" id="UP001652542">
    <property type="component" value="Unassembled WGS sequence"/>
</dbReference>
<dbReference type="EMBL" id="JAOWKY010000001">
    <property type="protein sequence ID" value="MCV2867731.1"/>
    <property type="molecule type" value="Genomic_DNA"/>
</dbReference>
<dbReference type="PROSITE" id="PS00379">
    <property type="entry name" value="CDP_ALCOHOL_P_TRANSF"/>
    <property type="match status" value="1"/>
</dbReference>
<keyword evidence="3" id="KW-0812">Transmembrane</keyword>
<evidence type="ECO:0000256" key="3">
    <source>
        <dbReference type="SAM" id="Phobius"/>
    </source>
</evidence>
<feature type="transmembrane region" description="Helical" evidence="3">
    <location>
        <begin position="147"/>
        <end position="170"/>
    </location>
</feature>
<name>A0ABT2Z9E6_9RHOB</name>
<accession>A0ABT2Z9E6</accession>
<comment type="similarity">
    <text evidence="2">Belongs to the CDP-alcohol phosphatidyltransferase class-I family.</text>
</comment>
<dbReference type="InterPro" id="IPR048254">
    <property type="entry name" value="CDP_ALCOHOL_P_TRANSF_CS"/>
</dbReference>
<dbReference type="Gene3D" id="1.20.120.1760">
    <property type="match status" value="1"/>
</dbReference>
<organism evidence="4 5">
    <name type="scientific">Albidovulum marisflavi</name>
    <dbReference type="NCBI Taxonomy" id="2984159"/>
    <lineage>
        <taxon>Bacteria</taxon>
        <taxon>Pseudomonadati</taxon>
        <taxon>Pseudomonadota</taxon>
        <taxon>Alphaproteobacteria</taxon>
        <taxon>Rhodobacterales</taxon>
        <taxon>Paracoccaceae</taxon>
        <taxon>Albidovulum</taxon>
    </lineage>
</organism>
<proteinExistence type="inferred from homology"/>
<evidence type="ECO:0000313" key="4">
    <source>
        <dbReference type="EMBL" id="MCV2867731.1"/>
    </source>
</evidence>
<keyword evidence="5" id="KW-1185">Reference proteome</keyword>
<evidence type="ECO:0000256" key="1">
    <source>
        <dbReference type="ARBA" id="ARBA00022679"/>
    </source>
</evidence>
<dbReference type="InterPro" id="IPR000462">
    <property type="entry name" value="CDP-OH_P_trans"/>
</dbReference>
<dbReference type="RefSeq" id="WP_263733369.1">
    <property type="nucleotide sequence ID" value="NZ_JAOWKY010000001.1"/>
</dbReference>
<reference evidence="4 5" key="1">
    <citation type="submission" date="2022-10" db="EMBL/GenBank/DDBJ databases">
        <title>Defluviimonas sp. nov., isolated from ocean surface water.</title>
        <authorList>
            <person name="He W."/>
            <person name="Wang L."/>
            <person name="Zhang D.-F."/>
        </authorList>
    </citation>
    <scope>NUCLEOTIDE SEQUENCE [LARGE SCALE GENOMIC DNA]</scope>
    <source>
        <strain evidence="4 5">WL0002</strain>
    </source>
</reference>
<keyword evidence="3" id="KW-1133">Transmembrane helix</keyword>